<protein>
    <submittedName>
        <fullName evidence="1">Uncharacterized protein</fullName>
    </submittedName>
</protein>
<keyword evidence="2" id="KW-1185">Reference proteome</keyword>
<evidence type="ECO:0000313" key="2">
    <source>
        <dbReference type="Proteomes" id="UP001186974"/>
    </source>
</evidence>
<dbReference type="EMBL" id="JAWDJW010008238">
    <property type="protein sequence ID" value="KAK3060856.1"/>
    <property type="molecule type" value="Genomic_DNA"/>
</dbReference>
<accession>A0ACC3D2F8</accession>
<proteinExistence type="predicted"/>
<reference evidence="1" key="1">
    <citation type="submission" date="2024-09" db="EMBL/GenBank/DDBJ databases">
        <title>Black Yeasts Isolated from many extreme environments.</title>
        <authorList>
            <person name="Coleine C."/>
            <person name="Stajich J.E."/>
            <person name="Selbmann L."/>
        </authorList>
    </citation>
    <scope>NUCLEOTIDE SEQUENCE</scope>
    <source>
        <strain evidence="1">CCFEE 5737</strain>
    </source>
</reference>
<name>A0ACC3D2F8_9PEZI</name>
<dbReference type="Proteomes" id="UP001186974">
    <property type="component" value="Unassembled WGS sequence"/>
</dbReference>
<gene>
    <name evidence="1" type="ORF">LTS18_007542</name>
</gene>
<sequence length="88" mass="9184">MAMPQAMKDQIAGVAFYGYTQNGEQNGQIPDFPQNKLKVMCRQDDGVCGAQLAVTAGHLAYTNDGSIDQGAQFLTSMVQAAGGAATKA</sequence>
<organism evidence="1 2">
    <name type="scientific">Coniosporium uncinatum</name>
    <dbReference type="NCBI Taxonomy" id="93489"/>
    <lineage>
        <taxon>Eukaryota</taxon>
        <taxon>Fungi</taxon>
        <taxon>Dikarya</taxon>
        <taxon>Ascomycota</taxon>
        <taxon>Pezizomycotina</taxon>
        <taxon>Dothideomycetes</taxon>
        <taxon>Dothideomycetes incertae sedis</taxon>
        <taxon>Coniosporium</taxon>
    </lineage>
</organism>
<evidence type="ECO:0000313" key="1">
    <source>
        <dbReference type="EMBL" id="KAK3060856.1"/>
    </source>
</evidence>
<comment type="caution">
    <text evidence="1">The sequence shown here is derived from an EMBL/GenBank/DDBJ whole genome shotgun (WGS) entry which is preliminary data.</text>
</comment>